<dbReference type="Proteomes" id="UP000070412">
    <property type="component" value="Unassembled WGS sequence"/>
</dbReference>
<dbReference type="GO" id="GO:0005737">
    <property type="term" value="C:cytoplasm"/>
    <property type="evidence" value="ECO:0007669"/>
    <property type="project" value="UniProtKB-SubCell"/>
</dbReference>
<keyword evidence="10" id="KW-0863">Zinc-finger</keyword>
<feature type="zinc finger region" description="C3H1-type" evidence="10">
    <location>
        <begin position="727"/>
        <end position="757"/>
    </location>
</feature>
<dbReference type="GO" id="GO:0141101">
    <property type="term" value="F:tRNA(Ser) (uridine(44)-2'-O-)-methyltransferase activity"/>
    <property type="evidence" value="ECO:0007669"/>
    <property type="project" value="UniProtKB-EC"/>
</dbReference>
<sequence length="762" mass="89322">MANLAFWHCSLLHFSRPNLINNRLIGAEFLRLWRFGSDLEFDKLLEHLSSSSPPPPSSPSTINTNILNDLIIIDDGIDVKNFHFDKFLQYLLTQPKNSILLLLRKLFRKQSLKYLSTKSDRNDNNSNDNNETDNNSNNNNNTINNSSDVDSNKSFAYDLIIFEPRANRFASWPLKDLDENDNILEENTNERNTSTAQQKCFVEVGNKSDRFLIIKICDSELAFLIELIATDEGCENDLENLLDCKLSYLDRPRIRSDAISSSCAKHSWWLENKFVPKFRKWLNKDFSNHFVRKSLMNCKKENKNDDHKIDANNLDRNDLDLGISDGEKTFETSLGSISKISVQNYCRNYHRLKNKYVGPLIKIWSNVEKTDPIKFIYEDIGIAAYLLTLWQQEEEEKLDQLPPSSSSISKLSRKQTFADIGCGNGLLVYLLTEEGYDGYGIDIRRRNIWSHYRSDRLRLIEKRIDLNEWRDGSFGLQPTDWIIGNHSDELTPWIVFIGAMMSPSTNIFLLPCCCYDFDGNKFQRTITSNQSQYQCYIEFLQQLADQFGFKSFRDKLRIPSTKRICLICMDRYYQTKEHRNHHERLSNSSDRTEKNVEDLDSIESEWKHKRCILVQEFLNRNQHRKQRIRSRIETVRNCTRIDDEIKQLILGSITNALLSSEESNRNGLTFLEIIRLMNPEWLRHLKNQCGGLQTFVRNHKHVLKIEDNRIRFQSFDAIRRKSLDDRKPRTKPCWFDRNHPNGCQWSQSECSFLHSSLSLFET</sequence>
<keyword evidence="16" id="KW-1185">Reference proteome</keyword>
<evidence type="ECO:0000256" key="1">
    <source>
        <dbReference type="ARBA" id="ARBA00002778"/>
    </source>
</evidence>
<reference evidence="15" key="3">
    <citation type="submission" date="2022-06" db="UniProtKB">
        <authorList>
            <consortium name="EnsemblMetazoa"/>
        </authorList>
    </citation>
    <scope>IDENTIFICATION</scope>
</reference>
<feature type="region of interest" description="Disordered" evidence="12">
    <location>
        <begin position="117"/>
        <end position="147"/>
    </location>
</feature>
<dbReference type="InterPro" id="IPR029063">
    <property type="entry name" value="SAM-dependent_MTases_sf"/>
</dbReference>
<evidence type="ECO:0000256" key="7">
    <source>
        <dbReference type="ARBA" id="ARBA00022691"/>
    </source>
</evidence>
<evidence type="ECO:0000256" key="8">
    <source>
        <dbReference type="ARBA" id="ARBA00022694"/>
    </source>
</evidence>
<proteinExistence type="inferred from homology"/>
<reference evidence="16" key="1">
    <citation type="journal article" date="2020" name="PLoS Negl. Trop. Dis.">
        <title>High-quality nuclear genome for Sarcoptes scabiei-A critical resource for a neglected parasite.</title>
        <authorList>
            <person name="Korhonen P.K."/>
            <person name="Gasser R.B."/>
            <person name="Ma G."/>
            <person name="Wang T."/>
            <person name="Stroehlein A.J."/>
            <person name="Young N.D."/>
            <person name="Ang C.S."/>
            <person name="Fernando D.D."/>
            <person name="Lu H.C."/>
            <person name="Taylor S."/>
            <person name="Reynolds S.L."/>
            <person name="Mofiz E."/>
            <person name="Najaraj S.H."/>
            <person name="Gowda H."/>
            <person name="Madugundu A."/>
            <person name="Renuse S."/>
            <person name="Holt D."/>
            <person name="Pandey A."/>
            <person name="Papenfuss A.T."/>
            <person name="Fischer K."/>
        </authorList>
    </citation>
    <scope>NUCLEOTIDE SEQUENCE [LARGE SCALE GENOMIC DNA]</scope>
</reference>
<reference evidence="14" key="2">
    <citation type="submission" date="2020-01" db="EMBL/GenBank/DDBJ databases">
        <authorList>
            <person name="Korhonen P.K.K."/>
            <person name="Guangxu M.G."/>
            <person name="Wang T.W."/>
            <person name="Stroehlein A.J.S."/>
            <person name="Young N.D."/>
            <person name="Ang C.-S.A."/>
            <person name="Fernando D.W.F."/>
            <person name="Lu H.L."/>
            <person name="Taylor S.T."/>
            <person name="Ehtesham M.E.M."/>
            <person name="Najaraj S.H.N."/>
            <person name="Harsha G.H.G."/>
            <person name="Madugundu A.M."/>
            <person name="Renuse S.R."/>
            <person name="Holt D.H."/>
            <person name="Pandey A.P."/>
            <person name="Papenfuss A.P."/>
            <person name="Gasser R.B.G."/>
            <person name="Fischer K.F."/>
        </authorList>
    </citation>
    <scope>NUCLEOTIDE SEQUENCE</scope>
    <source>
        <strain evidence="14">SSS_KF_BRIS2020</strain>
    </source>
</reference>
<comment type="similarity">
    <text evidence="3 11">Belongs to the TRM44 family.</text>
</comment>
<evidence type="ECO:0000313" key="15">
    <source>
        <dbReference type="EnsemblMetazoa" id="KAF7493172.1"/>
    </source>
</evidence>
<evidence type="ECO:0000256" key="4">
    <source>
        <dbReference type="ARBA" id="ARBA00022490"/>
    </source>
</evidence>
<dbReference type="GO" id="GO:0030488">
    <property type="term" value="P:tRNA methylation"/>
    <property type="evidence" value="ECO:0007669"/>
    <property type="project" value="UniProtKB-UniRule"/>
</dbReference>
<dbReference type="Gene3D" id="3.40.50.150">
    <property type="entry name" value="Vaccinia Virus protein VP39"/>
    <property type="match status" value="1"/>
</dbReference>
<keyword evidence="6 11" id="KW-0808">Transferase</keyword>
<evidence type="ECO:0000256" key="2">
    <source>
        <dbReference type="ARBA" id="ARBA00004496"/>
    </source>
</evidence>
<keyword evidence="10" id="KW-0862">Zinc</keyword>
<comment type="catalytic activity">
    <reaction evidence="9 11">
        <text>uridine(44) in tRNA(Ser) + S-adenosyl-L-methionine = 2'-O-methyluridine(44) in tRNA(Ser) + S-adenosyl-L-homocysteine + H(+)</text>
        <dbReference type="Rhea" id="RHEA:43100"/>
        <dbReference type="Rhea" id="RHEA-COMP:10339"/>
        <dbReference type="Rhea" id="RHEA-COMP:10340"/>
        <dbReference type="ChEBI" id="CHEBI:15378"/>
        <dbReference type="ChEBI" id="CHEBI:57856"/>
        <dbReference type="ChEBI" id="CHEBI:59789"/>
        <dbReference type="ChEBI" id="CHEBI:65315"/>
        <dbReference type="ChEBI" id="CHEBI:74478"/>
        <dbReference type="EC" id="2.1.1.211"/>
    </reaction>
</comment>
<dbReference type="GO" id="GO:0008270">
    <property type="term" value="F:zinc ion binding"/>
    <property type="evidence" value="ECO:0007669"/>
    <property type="project" value="UniProtKB-KW"/>
</dbReference>
<comment type="function">
    <text evidence="1">Probable adenosyl-L-methionine (AdoMet)-dependent tRNA (uracil-O(2)-)-methyltransferase.</text>
</comment>
<gene>
    <name evidence="14" type="ORF">SSS_3019</name>
</gene>
<evidence type="ECO:0000256" key="3">
    <source>
        <dbReference type="ARBA" id="ARBA00009056"/>
    </source>
</evidence>
<keyword evidence="7 11" id="KW-0949">S-adenosyl-L-methionine</keyword>
<evidence type="ECO:0000256" key="11">
    <source>
        <dbReference type="RuleBase" id="RU368004"/>
    </source>
</evidence>
<protein>
    <recommendedName>
        <fullName evidence="11">tRNA (uracil-O(2)-)-methyltransferase</fullName>
        <ecNumber evidence="11">2.1.1.211</ecNumber>
    </recommendedName>
</protein>
<evidence type="ECO:0000313" key="14">
    <source>
        <dbReference type="EMBL" id="KAF7493172.1"/>
    </source>
</evidence>
<keyword evidence="4 11" id="KW-0963">Cytoplasm</keyword>
<evidence type="ECO:0000313" key="16">
    <source>
        <dbReference type="Proteomes" id="UP000070412"/>
    </source>
</evidence>
<evidence type="ECO:0000256" key="10">
    <source>
        <dbReference type="PROSITE-ProRule" id="PRU00723"/>
    </source>
</evidence>
<comment type="subcellular location">
    <subcellularLocation>
        <location evidence="2 11">Cytoplasm</location>
    </subcellularLocation>
</comment>
<organism evidence="14">
    <name type="scientific">Sarcoptes scabiei</name>
    <name type="common">Itch mite</name>
    <name type="synonym">Acarus scabiei</name>
    <dbReference type="NCBI Taxonomy" id="52283"/>
    <lineage>
        <taxon>Eukaryota</taxon>
        <taxon>Metazoa</taxon>
        <taxon>Ecdysozoa</taxon>
        <taxon>Arthropoda</taxon>
        <taxon>Chelicerata</taxon>
        <taxon>Arachnida</taxon>
        <taxon>Acari</taxon>
        <taxon>Acariformes</taxon>
        <taxon>Sarcoptiformes</taxon>
        <taxon>Astigmata</taxon>
        <taxon>Psoroptidia</taxon>
        <taxon>Sarcoptoidea</taxon>
        <taxon>Sarcoptidae</taxon>
        <taxon>Sarcoptinae</taxon>
        <taxon>Sarcoptes</taxon>
    </lineage>
</organism>
<evidence type="ECO:0000256" key="12">
    <source>
        <dbReference type="SAM" id="MobiDB-lite"/>
    </source>
</evidence>
<dbReference type="AlphaFoldDB" id="A0A834RAL8"/>
<evidence type="ECO:0000256" key="6">
    <source>
        <dbReference type="ARBA" id="ARBA00022679"/>
    </source>
</evidence>
<dbReference type="SUPFAM" id="SSF53335">
    <property type="entry name" value="S-adenosyl-L-methionine-dependent methyltransferases"/>
    <property type="match status" value="2"/>
</dbReference>
<evidence type="ECO:0000256" key="9">
    <source>
        <dbReference type="ARBA" id="ARBA00047957"/>
    </source>
</evidence>
<accession>A0A834RAL8</accession>
<dbReference type="PROSITE" id="PS50103">
    <property type="entry name" value="ZF_C3H1"/>
    <property type="match status" value="1"/>
</dbReference>
<dbReference type="OrthoDB" id="10047021at2759"/>
<dbReference type="PANTHER" id="PTHR21210:SF0">
    <property type="entry name" value="TRNA (URACIL-O(2)-)-METHYLTRANSFERASE-RELATED"/>
    <property type="match status" value="1"/>
</dbReference>
<feature type="compositionally biased region" description="Low complexity" evidence="12">
    <location>
        <begin position="124"/>
        <end position="147"/>
    </location>
</feature>
<dbReference type="InterPro" id="IPR011671">
    <property type="entry name" value="tRNA_uracil_MeTrfase"/>
</dbReference>
<keyword evidence="8 11" id="KW-0819">tRNA processing</keyword>
<comment type="function">
    <text evidence="11">Adenosyl-L-methionine (AdoMet)-dependent tRNA (uracil-O(2)-)-methyltransferase.</text>
</comment>
<name>A0A834RAL8_SARSC</name>
<evidence type="ECO:0000256" key="5">
    <source>
        <dbReference type="ARBA" id="ARBA00022603"/>
    </source>
</evidence>
<keyword evidence="5 11" id="KW-0489">Methyltransferase</keyword>
<dbReference type="EnsemblMetazoa" id="SSS_3019s_mrna">
    <property type="protein sequence ID" value="KAF7493172.1"/>
    <property type="gene ID" value="SSS_3019"/>
</dbReference>
<evidence type="ECO:0000259" key="13">
    <source>
        <dbReference type="PROSITE" id="PS50103"/>
    </source>
</evidence>
<dbReference type="Pfam" id="PF07757">
    <property type="entry name" value="AdoMet_MTase"/>
    <property type="match status" value="1"/>
</dbReference>
<dbReference type="InterPro" id="IPR000571">
    <property type="entry name" value="Znf_CCCH"/>
</dbReference>
<keyword evidence="10" id="KW-0479">Metal-binding</keyword>
<dbReference type="EMBL" id="WVUK01000056">
    <property type="protein sequence ID" value="KAF7493172.1"/>
    <property type="molecule type" value="Genomic_DNA"/>
</dbReference>
<feature type="domain" description="C3H1-type" evidence="13">
    <location>
        <begin position="727"/>
        <end position="757"/>
    </location>
</feature>
<dbReference type="EC" id="2.1.1.211" evidence="11"/>
<dbReference type="PANTHER" id="PTHR21210">
    <property type="entry name" value="TRNA (URACIL-O(2)-)-METHYLTRANSFERASE-RELATED"/>
    <property type="match status" value="1"/>
</dbReference>